<feature type="transmembrane region" description="Helical" evidence="1">
    <location>
        <begin position="12"/>
        <end position="29"/>
    </location>
</feature>
<feature type="transmembrane region" description="Helical" evidence="1">
    <location>
        <begin position="206"/>
        <end position="225"/>
    </location>
</feature>
<evidence type="ECO:0000256" key="1">
    <source>
        <dbReference type="SAM" id="Phobius"/>
    </source>
</evidence>
<feature type="transmembrane region" description="Helical" evidence="1">
    <location>
        <begin position="420"/>
        <end position="438"/>
    </location>
</feature>
<feature type="transmembrane region" description="Helical" evidence="1">
    <location>
        <begin position="178"/>
        <end position="200"/>
    </location>
</feature>
<reference evidence="2 3" key="1">
    <citation type="submission" date="2021-03" db="EMBL/GenBank/DDBJ databases">
        <title>Antimicrobial resistance genes in bacteria isolated from Japanese honey, and their potential for conferring macrolide and lincosamide resistance in the American foulbrood pathogen Paenibacillus larvae.</title>
        <authorList>
            <person name="Okamoto M."/>
            <person name="Kumagai M."/>
            <person name="Kanamori H."/>
            <person name="Takamatsu D."/>
        </authorList>
    </citation>
    <scope>NUCLEOTIDE SEQUENCE [LARGE SCALE GENOMIC DNA]</scope>
    <source>
        <strain evidence="2 3">J15TS10</strain>
    </source>
</reference>
<comment type="caution">
    <text evidence="2">The sequence shown here is derived from an EMBL/GenBank/DDBJ whole genome shotgun (WGS) entry which is preliminary data.</text>
</comment>
<gene>
    <name evidence="2" type="ORF">J15TS10_40860</name>
</gene>
<evidence type="ECO:0000313" key="2">
    <source>
        <dbReference type="EMBL" id="GIP60272.1"/>
    </source>
</evidence>
<organism evidence="2 3">
    <name type="scientific">Paenibacillus woosongensis</name>
    <dbReference type="NCBI Taxonomy" id="307580"/>
    <lineage>
        <taxon>Bacteria</taxon>
        <taxon>Bacillati</taxon>
        <taxon>Bacillota</taxon>
        <taxon>Bacilli</taxon>
        <taxon>Bacillales</taxon>
        <taxon>Paenibacillaceae</taxon>
        <taxon>Paenibacillus</taxon>
    </lineage>
</organism>
<keyword evidence="1" id="KW-0812">Transmembrane</keyword>
<accession>A0ABQ4MWH5</accession>
<feature type="transmembrane region" description="Helical" evidence="1">
    <location>
        <begin position="324"/>
        <end position="342"/>
    </location>
</feature>
<keyword evidence="1" id="KW-0472">Membrane</keyword>
<feature type="transmembrane region" description="Helical" evidence="1">
    <location>
        <begin position="83"/>
        <end position="104"/>
    </location>
</feature>
<feature type="transmembrane region" description="Helical" evidence="1">
    <location>
        <begin position="138"/>
        <end position="157"/>
    </location>
</feature>
<evidence type="ECO:0000313" key="3">
    <source>
        <dbReference type="Proteomes" id="UP000681290"/>
    </source>
</evidence>
<feature type="transmembrane region" description="Helical" evidence="1">
    <location>
        <begin position="283"/>
        <end position="304"/>
    </location>
</feature>
<proteinExistence type="predicted"/>
<dbReference type="EMBL" id="BOSM01000008">
    <property type="protein sequence ID" value="GIP60272.1"/>
    <property type="molecule type" value="Genomic_DNA"/>
</dbReference>
<feature type="transmembrane region" description="Helical" evidence="1">
    <location>
        <begin position="116"/>
        <end position="132"/>
    </location>
</feature>
<dbReference type="Proteomes" id="UP000681290">
    <property type="component" value="Unassembled WGS sequence"/>
</dbReference>
<evidence type="ECO:0008006" key="4">
    <source>
        <dbReference type="Google" id="ProtNLM"/>
    </source>
</evidence>
<keyword evidence="3" id="KW-1185">Reference proteome</keyword>
<feature type="transmembrane region" description="Helical" evidence="1">
    <location>
        <begin position="354"/>
        <end position="376"/>
    </location>
</feature>
<feature type="transmembrane region" description="Helical" evidence="1">
    <location>
        <begin position="382"/>
        <end position="400"/>
    </location>
</feature>
<name>A0ABQ4MWH5_9BACL</name>
<sequence>MLRPLLYANKKVIIMLFLVSSLIFLYYLSVNYNVNYYDEKGYLNISKKILANGLFSINEPLRTYFYPLVLSCVSIFTNGDAHVIKIIMSVFQYLFYVYTIWFVAAKSFEYSNNKRSVLYSILFFGFLNPYLIQSTTLFLTDVLASCCVILALTYLVFGNFERNKTYILIFGFSYVSTMIRPSSIVIIPVIIMLIIVRKIIIKDVNLSKGLVFGISALVIFFPQLYNNVIQFNDWTPLVHSDLYEFQSNLAASNLKYGTVVIPNEAPQLFYPSPYLVDSLEIGILELIFVNFPAFLVAYSSHLFGVLDWGYIETYINDYYPISRIFGSLFLYLFWITSFYGLYKFIRNERSVQARFFVASFIGTFAVYWLFIGTTIIESRFGYPLYFMILPFSGYCLWSWLEFWRNRDMQNAFKMKKTMTYLFVSAALIALLFYLSFLLDYQTGRINWLGF</sequence>
<protein>
    <recommendedName>
        <fullName evidence="4">Glycosyltransferase RgtA/B/C/D-like domain-containing protein</fullName>
    </recommendedName>
</protein>
<keyword evidence="1" id="KW-1133">Transmembrane helix</keyword>
<dbReference type="RefSeq" id="WP_213593725.1">
    <property type="nucleotide sequence ID" value="NZ_BOSM01000008.1"/>
</dbReference>